<comment type="caution">
    <text evidence="4">The sequence shown here is derived from an EMBL/GenBank/DDBJ whole genome shotgun (WGS) entry which is preliminary data.</text>
</comment>
<dbReference type="GO" id="GO:0033178">
    <property type="term" value="C:proton-transporting two-sector ATPase complex, catalytic domain"/>
    <property type="evidence" value="ECO:0007669"/>
    <property type="project" value="InterPro"/>
</dbReference>
<proteinExistence type="inferred from homology"/>
<dbReference type="Proteomes" id="UP000461880">
    <property type="component" value="Unassembled WGS sequence"/>
</dbReference>
<dbReference type="Gene3D" id="3.30.2320.30">
    <property type="entry name" value="ATP synthase, E subunit, C-terminal"/>
    <property type="match status" value="1"/>
</dbReference>
<keyword evidence="5" id="KW-1185">Reference proteome</keyword>
<evidence type="ECO:0000313" key="5">
    <source>
        <dbReference type="Proteomes" id="UP000461880"/>
    </source>
</evidence>
<reference evidence="4 5" key="1">
    <citation type="submission" date="2019-08" db="EMBL/GenBank/DDBJ databases">
        <title>In-depth cultivation of the pig gut microbiome towards novel bacterial diversity and tailored functional studies.</title>
        <authorList>
            <person name="Wylensek D."/>
            <person name="Hitch T.C.A."/>
            <person name="Clavel T."/>
        </authorList>
    </citation>
    <scope>NUCLEOTIDE SEQUENCE [LARGE SCALE GENOMIC DNA]</scope>
    <source>
        <strain evidence="4 5">Oil+RF-744-GAM-WT-6</strain>
    </source>
</reference>
<dbReference type="InterPro" id="IPR002842">
    <property type="entry name" value="ATPase_V1_Esu"/>
</dbReference>
<dbReference type="RefSeq" id="WP_154503086.1">
    <property type="nucleotide sequence ID" value="NZ_VUMN01000004.1"/>
</dbReference>
<gene>
    <name evidence="4" type="ORF">FYJ51_03125</name>
</gene>
<evidence type="ECO:0000313" key="4">
    <source>
        <dbReference type="EMBL" id="MSS57893.1"/>
    </source>
</evidence>
<dbReference type="Pfam" id="PF01991">
    <property type="entry name" value="vATP-synt_E"/>
    <property type="match status" value="1"/>
</dbReference>
<organism evidence="4 5">
    <name type="scientific">Stecheria intestinalis</name>
    <dbReference type="NCBI Taxonomy" id="2606630"/>
    <lineage>
        <taxon>Bacteria</taxon>
        <taxon>Bacillati</taxon>
        <taxon>Bacillota</taxon>
        <taxon>Erysipelotrichia</taxon>
        <taxon>Erysipelotrichales</taxon>
        <taxon>Erysipelotrichaceae</taxon>
        <taxon>Stecheria</taxon>
    </lineage>
</organism>
<evidence type="ECO:0000256" key="2">
    <source>
        <dbReference type="ARBA" id="ARBA00022448"/>
    </source>
</evidence>
<dbReference type="GO" id="GO:0046961">
    <property type="term" value="F:proton-transporting ATPase activity, rotational mechanism"/>
    <property type="evidence" value="ECO:0007669"/>
    <property type="project" value="InterPro"/>
</dbReference>
<evidence type="ECO:0000256" key="3">
    <source>
        <dbReference type="ARBA" id="ARBA00023065"/>
    </source>
</evidence>
<comment type="similarity">
    <text evidence="1">Belongs to the V-ATPase E subunit family.</text>
</comment>
<keyword evidence="3" id="KW-0406">Ion transport</keyword>
<name>A0A7X2NRS7_9FIRM</name>
<keyword evidence="2" id="KW-0813">Transport</keyword>
<protein>
    <submittedName>
        <fullName evidence="4">Uncharacterized protein</fullName>
    </submittedName>
</protein>
<accession>A0A7X2NRS7</accession>
<dbReference type="SUPFAM" id="SSF160527">
    <property type="entry name" value="V-type ATPase subunit E-like"/>
    <property type="match status" value="1"/>
</dbReference>
<dbReference type="EMBL" id="VUMN01000004">
    <property type="protein sequence ID" value="MSS57893.1"/>
    <property type="molecule type" value="Genomic_DNA"/>
</dbReference>
<evidence type="ECO:0000256" key="1">
    <source>
        <dbReference type="ARBA" id="ARBA00005901"/>
    </source>
</evidence>
<sequence length="201" mass="23469">MEEEEKKILEAIKADVSANADLVEERVNAETKAMQEDQIEFFRKGLEKENETYLEGELQDLRQYAATKSSTDRMNTRKQLLELRQQLVSELFDEVRSDLKAFTKTPAYEEYLRKNVKQLKTTPSGYFVVRVQDEALMKKILEEEGLANPLKAVYMPIGGFQYVDADARMEYTCMLKDRLQDAEQWFREHSGFNLDESEEQA</sequence>
<dbReference type="AlphaFoldDB" id="A0A7X2NRS7"/>
<dbReference type="InterPro" id="IPR038495">
    <property type="entry name" value="ATPase_E_C"/>
</dbReference>